<name>A0A212BZU5_CEREH</name>
<evidence type="ECO:0000313" key="3">
    <source>
        <dbReference type="EMBL" id="OWJ99289.1"/>
    </source>
</evidence>
<keyword evidence="4" id="KW-1185">Reference proteome</keyword>
<accession>A0A212BZU5</accession>
<comment type="caution">
    <text evidence="3">The sequence shown here is derived from an EMBL/GenBank/DDBJ whole genome shotgun (WGS) entry which is preliminary data.</text>
</comment>
<feature type="domain" description="Melanoma associated antigen N-terminal" evidence="2">
    <location>
        <begin position="3"/>
        <end position="82"/>
    </location>
</feature>
<dbReference type="EMBL" id="MKHE01000034">
    <property type="protein sequence ID" value="OWJ99289.1"/>
    <property type="molecule type" value="Genomic_DNA"/>
</dbReference>
<dbReference type="Proteomes" id="UP000242450">
    <property type="component" value="Chromosome X"/>
</dbReference>
<evidence type="ECO:0000259" key="2">
    <source>
        <dbReference type="SMART" id="SM01392"/>
    </source>
</evidence>
<feature type="compositionally biased region" description="Polar residues" evidence="1">
    <location>
        <begin position="21"/>
        <end position="31"/>
    </location>
</feature>
<dbReference type="InterPro" id="IPR021072">
    <property type="entry name" value="MAGE_N"/>
</dbReference>
<dbReference type="Pfam" id="PF12440">
    <property type="entry name" value="MAGE_N"/>
    <property type="match status" value="1"/>
</dbReference>
<reference evidence="3 4" key="1">
    <citation type="journal article" date="2018" name="Mol. Genet. Genomics">
        <title>The red deer Cervus elaphus genome CerEla1.0: sequencing, annotating, genes, and chromosomes.</title>
        <authorList>
            <person name="Bana N.A."/>
            <person name="Nyiri A."/>
            <person name="Nagy J."/>
            <person name="Frank K."/>
            <person name="Nagy T."/>
            <person name="Steger V."/>
            <person name="Schiller M."/>
            <person name="Lakatos P."/>
            <person name="Sugar L."/>
            <person name="Horn P."/>
            <person name="Barta E."/>
            <person name="Orosz L."/>
        </authorList>
    </citation>
    <scope>NUCLEOTIDE SEQUENCE [LARGE SCALE GENOMIC DNA]</scope>
    <source>
        <strain evidence="3">Hungarian</strain>
    </source>
</reference>
<sequence length="174" mass="18650">MPRRHKNKYHARVKCHRSRETLTSQEAQTSAAAPEEGFSSSSPASGDHQELQGAMAPSSPDAGPFCTGSDEGAQGPEEESVGASQAAPATQITRKDPPTPKASMLVGFLLDKYPKQQPLTQNTLLKVIGGHALPLTQRDLAYEQLLSTSAVLKAEGIPDCDRRHGTLREAETSF</sequence>
<proteinExistence type="predicted"/>
<feature type="region of interest" description="Disordered" evidence="1">
    <location>
        <begin position="1"/>
        <end position="101"/>
    </location>
</feature>
<gene>
    <name evidence="3" type="ORF">Celaphus_00010050</name>
</gene>
<dbReference type="AlphaFoldDB" id="A0A212BZU5"/>
<evidence type="ECO:0000256" key="1">
    <source>
        <dbReference type="SAM" id="MobiDB-lite"/>
    </source>
</evidence>
<evidence type="ECO:0000313" key="4">
    <source>
        <dbReference type="Proteomes" id="UP000242450"/>
    </source>
</evidence>
<protein>
    <recommendedName>
        <fullName evidence="2">Melanoma associated antigen N-terminal domain-containing protein</fullName>
    </recommendedName>
</protein>
<dbReference type="OrthoDB" id="205198at2759"/>
<feature type="compositionally biased region" description="Basic residues" evidence="1">
    <location>
        <begin position="1"/>
        <end position="17"/>
    </location>
</feature>
<organism evidence="3 4">
    <name type="scientific">Cervus elaphus hippelaphus</name>
    <name type="common">European red deer</name>
    <dbReference type="NCBI Taxonomy" id="46360"/>
    <lineage>
        <taxon>Eukaryota</taxon>
        <taxon>Metazoa</taxon>
        <taxon>Chordata</taxon>
        <taxon>Craniata</taxon>
        <taxon>Vertebrata</taxon>
        <taxon>Euteleostomi</taxon>
        <taxon>Mammalia</taxon>
        <taxon>Eutheria</taxon>
        <taxon>Laurasiatheria</taxon>
        <taxon>Artiodactyla</taxon>
        <taxon>Ruminantia</taxon>
        <taxon>Pecora</taxon>
        <taxon>Cervidae</taxon>
        <taxon>Cervinae</taxon>
        <taxon>Cervus</taxon>
    </lineage>
</organism>
<dbReference type="SMART" id="SM01392">
    <property type="entry name" value="MAGE_N"/>
    <property type="match status" value="1"/>
</dbReference>